<reference evidence="2" key="1">
    <citation type="journal article" date="2014" name="Int. J. Syst. Evol. Microbiol.">
        <title>Complete genome sequence of Corynebacterium casei LMG S-19264T (=DSM 44701T), isolated from a smear-ripened cheese.</title>
        <authorList>
            <consortium name="US DOE Joint Genome Institute (JGI-PGF)"/>
            <person name="Walter F."/>
            <person name="Albersmeier A."/>
            <person name="Kalinowski J."/>
            <person name="Ruckert C."/>
        </authorList>
    </citation>
    <scope>NUCLEOTIDE SEQUENCE</scope>
    <source>
        <strain evidence="2">CGMCC 4.5737</strain>
    </source>
</reference>
<evidence type="ECO:0000313" key="3">
    <source>
        <dbReference type="Proteomes" id="UP000637578"/>
    </source>
</evidence>
<comment type="caution">
    <text evidence="2">The sequence shown here is derived from an EMBL/GenBank/DDBJ whole genome shotgun (WGS) entry which is preliminary data.</text>
</comment>
<reference evidence="2" key="2">
    <citation type="submission" date="2020-09" db="EMBL/GenBank/DDBJ databases">
        <authorList>
            <person name="Sun Q."/>
            <person name="Zhou Y."/>
        </authorList>
    </citation>
    <scope>NUCLEOTIDE SEQUENCE</scope>
    <source>
        <strain evidence="2">CGMCC 4.5737</strain>
    </source>
</reference>
<evidence type="ECO:0008006" key="4">
    <source>
        <dbReference type="Google" id="ProtNLM"/>
    </source>
</evidence>
<protein>
    <recommendedName>
        <fullName evidence="4">SPOR domain-containing protein</fullName>
    </recommendedName>
</protein>
<sequence length="138" mass="14811">MEIAPVVAVGNGPARVVAGYPQRRPDHGPHEPVPAQGASDSVGVEVETARVVPLIPSGTGDVMSEGSTVWEVRLGIYATEQQAEEVKELTARMLCPDPDHAPPCPIPWSISLLHVSDLEDDYPELVEKARAESQDSRP</sequence>
<dbReference type="EMBL" id="BMMK01000001">
    <property type="protein sequence ID" value="GGM35799.1"/>
    <property type="molecule type" value="Genomic_DNA"/>
</dbReference>
<proteinExistence type="predicted"/>
<gene>
    <name evidence="2" type="ORF">GCM10012275_03780</name>
</gene>
<evidence type="ECO:0000313" key="2">
    <source>
        <dbReference type="EMBL" id="GGM35799.1"/>
    </source>
</evidence>
<feature type="region of interest" description="Disordered" evidence="1">
    <location>
        <begin position="16"/>
        <end position="42"/>
    </location>
</feature>
<evidence type="ECO:0000256" key="1">
    <source>
        <dbReference type="SAM" id="MobiDB-lite"/>
    </source>
</evidence>
<keyword evidence="3" id="KW-1185">Reference proteome</keyword>
<name>A0A8J3CA61_9PSEU</name>
<dbReference type="RefSeq" id="WP_229685847.1">
    <property type="nucleotide sequence ID" value="NZ_BMMK01000001.1"/>
</dbReference>
<accession>A0A8J3CA61</accession>
<dbReference type="AlphaFoldDB" id="A0A8J3CA61"/>
<organism evidence="2 3">
    <name type="scientific">Longimycelium tulufanense</name>
    <dbReference type="NCBI Taxonomy" id="907463"/>
    <lineage>
        <taxon>Bacteria</taxon>
        <taxon>Bacillati</taxon>
        <taxon>Actinomycetota</taxon>
        <taxon>Actinomycetes</taxon>
        <taxon>Pseudonocardiales</taxon>
        <taxon>Pseudonocardiaceae</taxon>
        <taxon>Longimycelium</taxon>
    </lineage>
</organism>
<dbReference type="Proteomes" id="UP000637578">
    <property type="component" value="Unassembled WGS sequence"/>
</dbReference>